<dbReference type="AlphaFoldDB" id="A0A6G0WHY5"/>
<dbReference type="InterPro" id="IPR056866">
    <property type="entry name" value="Znf_WRKY19"/>
</dbReference>
<evidence type="ECO:0000313" key="3">
    <source>
        <dbReference type="EMBL" id="KAF0726792.1"/>
    </source>
</evidence>
<dbReference type="Proteomes" id="UP000481153">
    <property type="component" value="Unassembled WGS sequence"/>
</dbReference>
<sequence>MNLTHSTASNMHGMLECADWKCIQEDGDFDIKIIDDALDFLHTSLPSFQAYMTLNASPTSVEEMLFTELLVMEPLQIKGRKVKELTLKVEPSTEGASYSCAIQGCQVKMNHPRGCCKKHGGKKLCGMDKCGNGAQKGGLCIRHGGGHRCRVDGCIKAAQTLGKCKSHGGGVRCSVPGCNKTSQGHKKCRVHGGGKRCCVVGCVKGVQKGGFCAAHSPEKHAVCPIHPHRVRGVDKASHSVPRACPVHETPRRPRSNL</sequence>
<dbReference type="PANTHER" id="PTHR31827:SF1">
    <property type="entry name" value="EMB|CAB89363.1"/>
    <property type="match status" value="1"/>
</dbReference>
<evidence type="ECO:0000259" key="2">
    <source>
        <dbReference type="Pfam" id="PF24906"/>
    </source>
</evidence>
<keyword evidence="4" id="KW-1185">Reference proteome</keyword>
<dbReference type="PANTHER" id="PTHR31827">
    <property type="entry name" value="EMB|CAB89363.1"/>
    <property type="match status" value="1"/>
</dbReference>
<protein>
    <recommendedName>
        <fullName evidence="2">WRKY19-like zinc finger domain-containing protein</fullName>
    </recommendedName>
</protein>
<comment type="caution">
    <text evidence="3">The sequence shown here is derived from an EMBL/GenBank/DDBJ whole genome shotgun (WGS) entry which is preliminary data.</text>
</comment>
<feature type="domain" description="WRKY19-like zinc finger" evidence="2">
    <location>
        <begin position="146"/>
        <end position="169"/>
    </location>
</feature>
<dbReference type="EMBL" id="VJMJ01000207">
    <property type="protein sequence ID" value="KAF0726792.1"/>
    <property type="molecule type" value="Genomic_DNA"/>
</dbReference>
<proteinExistence type="predicted"/>
<accession>A0A6G0WHY5</accession>
<feature type="region of interest" description="Disordered" evidence="1">
    <location>
        <begin position="234"/>
        <end position="257"/>
    </location>
</feature>
<evidence type="ECO:0000256" key="1">
    <source>
        <dbReference type="SAM" id="MobiDB-lite"/>
    </source>
</evidence>
<dbReference type="Pfam" id="PF24906">
    <property type="entry name" value="Zf_WRKY19"/>
    <property type="match status" value="1"/>
</dbReference>
<dbReference type="VEuPathDB" id="FungiDB:AeMF1_010308"/>
<name>A0A6G0WHY5_9STRA</name>
<reference evidence="3 4" key="1">
    <citation type="submission" date="2019-07" db="EMBL/GenBank/DDBJ databases">
        <title>Genomics analysis of Aphanomyces spp. identifies a new class of oomycete effector associated with host adaptation.</title>
        <authorList>
            <person name="Gaulin E."/>
        </authorList>
    </citation>
    <scope>NUCLEOTIDE SEQUENCE [LARGE SCALE GENOMIC DNA]</scope>
    <source>
        <strain evidence="3 4">ATCC 201684</strain>
    </source>
</reference>
<gene>
    <name evidence="3" type="ORF">Ae201684_015048</name>
</gene>
<evidence type="ECO:0000313" key="4">
    <source>
        <dbReference type="Proteomes" id="UP000481153"/>
    </source>
</evidence>
<organism evidence="3 4">
    <name type="scientific">Aphanomyces euteiches</name>
    <dbReference type="NCBI Taxonomy" id="100861"/>
    <lineage>
        <taxon>Eukaryota</taxon>
        <taxon>Sar</taxon>
        <taxon>Stramenopiles</taxon>
        <taxon>Oomycota</taxon>
        <taxon>Saprolegniomycetes</taxon>
        <taxon>Saprolegniales</taxon>
        <taxon>Verrucalvaceae</taxon>
        <taxon>Aphanomyces</taxon>
    </lineage>
</organism>